<comment type="similarity">
    <text evidence="1">Belongs to the membrane fusion protein (MFP) (TC 8.A.1) family.</text>
</comment>
<organism evidence="4 5">
    <name type="scientific">Thioalkalivibrio sulfidiphilus (strain HL-EbGR7)</name>
    <dbReference type="NCBI Taxonomy" id="396588"/>
    <lineage>
        <taxon>Bacteria</taxon>
        <taxon>Pseudomonadati</taxon>
        <taxon>Pseudomonadota</taxon>
        <taxon>Gammaproteobacteria</taxon>
        <taxon>Chromatiales</taxon>
        <taxon>Ectothiorhodospiraceae</taxon>
        <taxon>Thioalkalivibrio</taxon>
    </lineage>
</organism>
<reference evidence="4 5" key="1">
    <citation type="journal article" date="2011" name="Stand. Genomic Sci.">
        <title>Complete genome sequence of 'Thioalkalivibrio sulfidophilus' HL-EbGr7.</title>
        <authorList>
            <person name="Muyzer G."/>
            <person name="Sorokin D.Y."/>
            <person name="Mavromatis K."/>
            <person name="Lapidus A."/>
            <person name="Clum A."/>
            <person name="Ivanova N."/>
            <person name="Pati A."/>
            <person name="d'Haeseleer P."/>
            <person name="Woyke T."/>
            <person name="Kyrpides N.C."/>
        </authorList>
    </citation>
    <scope>NUCLEOTIDE SEQUENCE [LARGE SCALE GENOMIC DNA]</scope>
    <source>
        <strain evidence="4 5">HL-EbGR7</strain>
    </source>
</reference>
<dbReference type="eggNOG" id="COG0845">
    <property type="taxonomic scope" value="Bacteria"/>
</dbReference>
<dbReference type="InterPro" id="IPR006143">
    <property type="entry name" value="RND_pump_MFP"/>
</dbReference>
<dbReference type="Proteomes" id="UP000002383">
    <property type="component" value="Chromosome"/>
</dbReference>
<dbReference type="PANTHER" id="PTHR30469">
    <property type="entry name" value="MULTIDRUG RESISTANCE PROTEIN MDTA"/>
    <property type="match status" value="1"/>
</dbReference>
<dbReference type="OrthoDB" id="9806939at2"/>
<evidence type="ECO:0000313" key="4">
    <source>
        <dbReference type="EMBL" id="ACL72823.1"/>
    </source>
</evidence>
<dbReference type="Gene3D" id="2.40.30.170">
    <property type="match status" value="1"/>
</dbReference>
<feature type="domain" description="CzcB-like barrel-sandwich hybrid" evidence="3">
    <location>
        <begin position="70"/>
        <end position="237"/>
    </location>
</feature>
<gene>
    <name evidence="4" type="ordered locus">Tgr7_1741</name>
</gene>
<dbReference type="SUPFAM" id="SSF111369">
    <property type="entry name" value="HlyD-like secretion proteins"/>
    <property type="match status" value="2"/>
</dbReference>
<dbReference type="Pfam" id="PF25954">
    <property type="entry name" value="Beta-barrel_RND_2"/>
    <property type="match status" value="1"/>
</dbReference>
<evidence type="ECO:0000313" key="5">
    <source>
        <dbReference type="Proteomes" id="UP000002383"/>
    </source>
</evidence>
<dbReference type="InterPro" id="IPR058647">
    <property type="entry name" value="BSH_CzcB-like"/>
</dbReference>
<keyword evidence="5" id="KW-1185">Reference proteome</keyword>
<dbReference type="PANTHER" id="PTHR30469:SF15">
    <property type="entry name" value="HLYD FAMILY OF SECRETION PROTEINS"/>
    <property type="match status" value="1"/>
</dbReference>
<dbReference type="NCBIfam" id="TIGR01730">
    <property type="entry name" value="RND_mfp"/>
    <property type="match status" value="1"/>
</dbReference>
<sequence length="381" mass="41339" precursor="true">MYKRTPKHAPKGLSWKTVCRCGAKTLFFVTVVGFLMVHSARGEVLTVQSVASADHTLVNGRVIPFREITLRARLPGTLLHVGPEAGDQVPPGSLLAVVSHQDLLAQRDAQIATIRHAQAVLENSQIHYMREIYSPRGSGNSMFPGMFGLMDSMMGNGFNTMLGNHHPLLDRHANLHDSSVMVHQAQTAISAAQARLREIEVRLADAMTVAPMEGVITQRHVEPGEYVQPGQALFGLAHTRWLKVEADVPTRLMAGVGLGQEIGLRLDGQSATVNGRVSRIAPGADTRSQTVRVELDLPADVIASVGQMAELRLTSAMDRSHQRLLLPQSAIIQRGSLPSVRVQDPDGSLRLRVVRLGERLADGRVEVLSGLSPGDRVVNGH</sequence>
<protein>
    <submittedName>
        <fullName evidence="4">Efflux transporter, RND family, MFP subunit</fullName>
    </submittedName>
</protein>
<name>B8GSB9_THISH</name>
<evidence type="ECO:0000259" key="2">
    <source>
        <dbReference type="Pfam" id="PF25954"/>
    </source>
</evidence>
<evidence type="ECO:0000259" key="3">
    <source>
        <dbReference type="Pfam" id="PF25973"/>
    </source>
</evidence>
<dbReference type="Pfam" id="PF25973">
    <property type="entry name" value="BSH_CzcB"/>
    <property type="match status" value="1"/>
</dbReference>
<evidence type="ECO:0000256" key="1">
    <source>
        <dbReference type="ARBA" id="ARBA00009477"/>
    </source>
</evidence>
<dbReference type="Gene3D" id="2.40.50.100">
    <property type="match status" value="2"/>
</dbReference>
<dbReference type="Gene3D" id="1.10.287.470">
    <property type="entry name" value="Helix hairpin bin"/>
    <property type="match status" value="2"/>
</dbReference>
<dbReference type="KEGG" id="tgr:Tgr7_1741"/>
<dbReference type="InterPro" id="IPR058792">
    <property type="entry name" value="Beta-barrel_RND_2"/>
</dbReference>
<dbReference type="GO" id="GO:1990281">
    <property type="term" value="C:efflux pump complex"/>
    <property type="evidence" value="ECO:0007669"/>
    <property type="project" value="TreeGrafter"/>
</dbReference>
<dbReference type="STRING" id="396588.Tgr7_1741"/>
<dbReference type="GO" id="GO:0015562">
    <property type="term" value="F:efflux transmembrane transporter activity"/>
    <property type="evidence" value="ECO:0007669"/>
    <property type="project" value="TreeGrafter"/>
</dbReference>
<dbReference type="Gene3D" id="2.40.420.20">
    <property type="match status" value="1"/>
</dbReference>
<accession>B8GSB9</accession>
<feature type="domain" description="CusB-like beta-barrel" evidence="2">
    <location>
        <begin position="244"/>
        <end position="298"/>
    </location>
</feature>
<dbReference type="HOGENOM" id="CLU_018816_1_4_6"/>
<dbReference type="AlphaFoldDB" id="B8GSB9"/>
<dbReference type="EMBL" id="CP001339">
    <property type="protein sequence ID" value="ACL72823.1"/>
    <property type="molecule type" value="Genomic_DNA"/>
</dbReference>
<proteinExistence type="inferred from homology"/>